<geneLocation type="plasmid" evidence="1 2">
    <name>p_unnamed3</name>
</geneLocation>
<evidence type="ECO:0000313" key="2">
    <source>
        <dbReference type="Proteomes" id="UP001061991"/>
    </source>
</evidence>
<proteinExistence type="predicted"/>
<keyword evidence="1" id="KW-0614">Plasmid</keyword>
<dbReference type="EMBL" id="CP104970">
    <property type="protein sequence ID" value="UXN57616.1"/>
    <property type="molecule type" value="Genomic_DNA"/>
</dbReference>
<gene>
    <name evidence="1" type="ORF">N8E88_01995</name>
</gene>
<reference evidence="1" key="1">
    <citation type="submission" date="2022-09" db="EMBL/GenBank/DDBJ databases">
        <title>Interaction between co-microsymbionts with complementary sets of symbiotic genes in legume-rhizobium systems.</title>
        <authorList>
            <person name="Safronova V."/>
            <person name="Sazanova A."/>
            <person name="Afonin A."/>
            <person name="Chirak E."/>
        </authorList>
    </citation>
    <scope>NUCLEOTIDE SEQUENCE</scope>
    <source>
        <strain evidence="1">A18/3m</strain>
    </source>
</reference>
<accession>A0ACD4CVM6</accession>
<evidence type="ECO:0000313" key="1">
    <source>
        <dbReference type="EMBL" id="UXN57616.1"/>
    </source>
</evidence>
<dbReference type="Proteomes" id="UP001061991">
    <property type="component" value="Plasmid p_unnamed3"/>
</dbReference>
<organism evidence="1 2">
    <name type="scientific">Phyllobacterium zundukense</name>
    <dbReference type="NCBI Taxonomy" id="1867719"/>
    <lineage>
        <taxon>Bacteria</taxon>
        <taxon>Pseudomonadati</taxon>
        <taxon>Pseudomonadota</taxon>
        <taxon>Alphaproteobacteria</taxon>
        <taxon>Hyphomicrobiales</taxon>
        <taxon>Phyllobacteriaceae</taxon>
        <taxon>Phyllobacterium</taxon>
    </lineage>
</organism>
<keyword evidence="2" id="KW-1185">Reference proteome</keyword>
<protein>
    <submittedName>
        <fullName evidence="1">Uncharacterized protein</fullName>
    </submittedName>
</protein>
<name>A0ACD4CVM6_9HYPH</name>
<sequence>MTHLYHRFPLYFGEYVVCKNPHSELPSSDMAPSPDADVICGTVAKDIKSLGRHAELLQNAEVIAFFRDPQHLLNCV</sequence>